<reference evidence="1 2" key="1">
    <citation type="submission" date="2015-01" db="EMBL/GenBank/DDBJ databases">
        <title>Evolution of Trichinella species and genotypes.</title>
        <authorList>
            <person name="Korhonen P.K."/>
            <person name="Edoardo P."/>
            <person name="Giuseppe L.R."/>
            <person name="Gasser R.B."/>
        </authorList>
    </citation>
    <scope>NUCLEOTIDE SEQUENCE [LARGE SCALE GENOMIC DNA]</scope>
    <source>
        <strain evidence="1">ISS37</strain>
    </source>
</reference>
<gene>
    <name evidence="1" type="ORF">T07_5578</name>
</gene>
<dbReference type="AlphaFoldDB" id="A0A0V0SJP4"/>
<name>A0A0V0SJP4_9BILA</name>
<organism evidence="1 2">
    <name type="scientific">Trichinella nelsoni</name>
    <dbReference type="NCBI Taxonomy" id="6336"/>
    <lineage>
        <taxon>Eukaryota</taxon>
        <taxon>Metazoa</taxon>
        <taxon>Ecdysozoa</taxon>
        <taxon>Nematoda</taxon>
        <taxon>Enoplea</taxon>
        <taxon>Dorylaimia</taxon>
        <taxon>Trichinellida</taxon>
        <taxon>Trichinellidae</taxon>
        <taxon>Trichinella</taxon>
    </lineage>
</organism>
<sequence>MLDSRMLFGSAGNKLSITTWVKLQRNYYSIHHSPLFSFNFTSELYPAVSSYRAIPLRNERKWKNIQHYKLLTHYMFPNSVDKFNFTISTLYYHKTSKLDTANEGVLFQTRLIYLEMDEWNLNYCHNN</sequence>
<accession>A0A0V0SJP4</accession>
<proteinExistence type="predicted"/>
<evidence type="ECO:0000313" key="2">
    <source>
        <dbReference type="Proteomes" id="UP000054630"/>
    </source>
</evidence>
<dbReference type="Proteomes" id="UP000054630">
    <property type="component" value="Unassembled WGS sequence"/>
</dbReference>
<keyword evidence="2" id="KW-1185">Reference proteome</keyword>
<dbReference type="EMBL" id="JYDL01000005">
    <property type="protein sequence ID" value="KRX26838.1"/>
    <property type="molecule type" value="Genomic_DNA"/>
</dbReference>
<comment type="caution">
    <text evidence="1">The sequence shown here is derived from an EMBL/GenBank/DDBJ whole genome shotgun (WGS) entry which is preliminary data.</text>
</comment>
<protein>
    <submittedName>
        <fullName evidence="1">Uncharacterized protein</fullName>
    </submittedName>
</protein>
<evidence type="ECO:0000313" key="1">
    <source>
        <dbReference type="EMBL" id="KRX26838.1"/>
    </source>
</evidence>